<dbReference type="PANTHER" id="PTHR46796">
    <property type="entry name" value="HTH-TYPE TRANSCRIPTIONAL ACTIVATOR RHAS-RELATED"/>
    <property type="match status" value="1"/>
</dbReference>
<dbReference type="EMBL" id="CP041046">
    <property type="protein sequence ID" value="QDE37714.1"/>
    <property type="molecule type" value="Genomic_DNA"/>
</dbReference>
<dbReference type="GO" id="GO:0003700">
    <property type="term" value="F:DNA-binding transcription factor activity"/>
    <property type="evidence" value="ECO:0007669"/>
    <property type="project" value="InterPro"/>
</dbReference>
<gene>
    <name evidence="5" type="ORF">FIV34_00130</name>
</gene>
<keyword evidence="2" id="KW-0238">DNA-binding</keyword>
<evidence type="ECO:0000256" key="2">
    <source>
        <dbReference type="ARBA" id="ARBA00023125"/>
    </source>
</evidence>
<accession>A0A4Y5YY17</accession>
<evidence type="ECO:0000313" key="6">
    <source>
        <dbReference type="Proteomes" id="UP000316093"/>
    </source>
</evidence>
<keyword evidence="1" id="KW-0805">Transcription regulation</keyword>
<keyword evidence="3" id="KW-0804">Transcription</keyword>
<dbReference type="Proteomes" id="UP000316093">
    <property type="component" value="Chromosome"/>
</dbReference>
<organism evidence="5 6">
    <name type="scientific">Luteibacter pinisoli</name>
    <dbReference type="NCBI Taxonomy" id="2589080"/>
    <lineage>
        <taxon>Bacteria</taxon>
        <taxon>Pseudomonadati</taxon>
        <taxon>Pseudomonadota</taxon>
        <taxon>Gammaproteobacteria</taxon>
        <taxon>Lysobacterales</taxon>
        <taxon>Rhodanobacteraceae</taxon>
        <taxon>Luteibacter</taxon>
    </lineage>
</organism>
<keyword evidence="6" id="KW-1185">Reference proteome</keyword>
<dbReference type="GO" id="GO:0043565">
    <property type="term" value="F:sequence-specific DNA binding"/>
    <property type="evidence" value="ECO:0007669"/>
    <property type="project" value="InterPro"/>
</dbReference>
<proteinExistence type="predicted"/>
<evidence type="ECO:0000259" key="4">
    <source>
        <dbReference type="PROSITE" id="PS01124"/>
    </source>
</evidence>
<protein>
    <submittedName>
        <fullName evidence="5">Helix-turn-helix transcriptional regulator</fullName>
    </submittedName>
</protein>
<dbReference type="InterPro" id="IPR018060">
    <property type="entry name" value="HTH_AraC"/>
</dbReference>
<dbReference type="OrthoDB" id="9809338at2"/>
<evidence type="ECO:0000256" key="3">
    <source>
        <dbReference type="ARBA" id="ARBA00023163"/>
    </source>
</evidence>
<dbReference type="PROSITE" id="PS01124">
    <property type="entry name" value="HTH_ARAC_FAMILY_2"/>
    <property type="match status" value="1"/>
</dbReference>
<reference evidence="5 6" key="1">
    <citation type="submission" date="2019-06" db="EMBL/GenBank/DDBJ databases">
        <title>A complete genome sequence for Luteibacter pinisoli MAH-14.</title>
        <authorList>
            <person name="Baltrus D.A."/>
        </authorList>
    </citation>
    <scope>NUCLEOTIDE SEQUENCE [LARGE SCALE GENOMIC DNA]</scope>
    <source>
        <strain evidence="5 6">MAH-14</strain>
    </source>
</reference>
<dbReference type="InterPro" id="IPR009057">
    <property type="entry name" value="Homeodomain-like_sf"/>
</dbReference>
<name>A0A4Y5YY17_9GAMM</name>
<dbReference type="Pfam" id="PF12833">
    <property type="entry name" value="HTH_18"/>
    <property type="match status" value="1"/>
</dbReference>
<dbReference type="AlphaFoldDB" id="A0A4Y5YY17"/>
<feature type="domain" description="HTH araC/xylS-type" evidence="4">
    <location>
        <begin position="77"/>
        <end position="175"/>
    </location>
</feature>
<dbReference type="SUPFAM" id="SSF46689">
    <property type="entry name" value="Homeodomain-like"/>
    <property type="match status" value="2"/>
</dbReference>
<dbReference type="SMART" id="SM00342">
    <property type="entry name" value="HTH_ARAC"/>
    <property type="match status" value="1"/>
</dbReference>
<evidence type="ECO:0000313" key="5">
    <source>
        <dbReference type="EMBL" id="QDE37714.1"/>
    </source>
</evidence>
<dbReference type="Gene3D" id="1.10.10.60">
    <property type="entry name" value="Homeodomain-like"/>
    <property type="match status" value="1"/>
</dbReference>
<sequence length="205" mass="22991">MRHGLCSRKITMGYDIAHAANQRLVTSSNTLVAHASRGDENACNPNFKTEKASCSPTIPPSASPPQVGKRLEHRASVALRAYIDINLAEKLPLTALGSLVGLSQGEFSRRFKATFGQTPHQYILDLRLNQALGLLSRTSMKVGDIAAECGLTDHAHLCKWFRRRLHMTPQQWRMLSSQCTDAEVMLRLRRYGLFDVHWQLETLHS</sequence>
<dbReference type="InterPro" id="IPR050204">
    <property type="entry name" value="AraC_XylS_family_regulators"/>
</dbReference>
<dbReference type="KEGG" id="lpy:FIV34_00130"/>
<evidence type="ECO:0000256" key="1">
    <source>
        <dbReference type="ARBA" id="ARBA00023015"/>
    </source>
</evidence>